<evidence type="ECO:0000313" key="2">
    <source>
        <dbReference type="Proteomes" id="UP000323632"/>
    </source>
</evidence>
<protein>
    <recommendedName>
        <fullName evidence="3">YD repeat-containing protein</fullName>
    </recommendedName>
</protein>
<dbReference type="EMBL" id="VWSH01000001">
    <property type="protein sequence ID" value="KAA5536540.1"/>
    <property type="molecule type" value="Genomic_DNA"/>
</dbReference>
<gene>
    <name evidence="1" type="ORF">F0919_02405</name>
</gene>
<accession>A0A5M6CQ83</accession>
<sequence length="1170" mass="128584">MRKKIIPILIASGLAFHASGQGQEPSSGYLKMMNSYVPGSPEAAQIIKYQDFPVNLFTGTPDISIPIYNAAGKGISFPVSVSYHAGGGIKIDDQAGNTGLGWNLNAGGEITREIRGLPDERAGKGLFDKPYPVSYYIQTHVANGLRDEDAQFWVTQGFDPIDWEPDVYYFSAAGLSGKFMYDDEAGVFVSLNRKQQLKISYDRTAQIWLITGDDGTRYYFINKEYSENQVEAMGVSVQPFGPASITSWKLSKIINADATDSIVLNYVPNAYYYYTAGTSAVYHAEFFTTPFRPNLNSFVNNHITGISKLQSVVSTTDSISFVDATENRLDLYQQKAVSKVIICTRGGGARNIFKFNYSYYNRPQLVGDIPLNAESVCKYSLKLDSLTEYGNSETNAFPLTHRFTYNTDVALPCRMSYNKDFWGYTNNNTYEATLAPSETIIYPTYSQYYEGADRKPDAALMQAGILKGIQLPTGGNIAFEYEPNDISYPTEQAGGVSFANVMHLLQEFKSGGQYFNSTYTKSFVVDEEANQALNEGMEGVIANISITPAQPGNPTAAINTANPYFILEGTSSDPNTPNTHIELQYGNRNNVFLPNGNYTMTAYVSPLNNSSVSQDTRVFSFKVSYKILDSTAQAASYIGGGLRIKSITAKDKYLNTTSKRSFKYHNPVSDSSYGVMLSPMLNSYIELLNDLGQGAYYVRMGKTVMANSALAASSVVYPKVIEDVEEGDKVYRTEHIYSYAIPGYDNNNWPFVPPFENEAASGNVIGTNIYQWKPTGFQLAKHSSAVYDYDPTPQDTANSSFIKAIMGLRSTFDSYTQTTGGAPGGGPSNSIFVPFGIKVYSTLYNRAYLSSDSTVTYDLSSIGKSITQWHDYAYGDHNQQPIVIRTGNSDGSLSIQKNWYAMDQPEANTNINAGFAAQLADSNRVSLPLGTRQYKDGQLLSQQYTYAHFDGSKLLVDSLRQALFGNSLETEIKVLAYDAKANPLTIAMRGGKYRKYIWNSQKNLPLATAVMPTDGFFYFSSFEYGDGTAGSAFSGSNARQLPFSLITAAFGPTDVYVWATGSAFSVNGITPVNTGKTKGSWTLYKAQLSGGTNINIASGASIRIDQLVALPAGSQFQGNVYDSDNRVTAVVNDQMVTGFFEYDNSGRLKAVRDEQGNILKSSDYQYQGPQ</sequence>
<dbReference type="NCBIfam" id="TIGR01643">
    <property type="entry name" value="YD_repeat_2x"/>
    <property type="match status" value="1"/>
</dbReference>
<evidence type="ECO:0000313" key="1">
    <source>
        <dbReference type="EMBL" id="KAA5536540.1"/>
    </source>
</evidence>
<keyword evidence="2" id="KW-1185">Reference proteome</keyword>
<dbReference type="Proteomes" id="UP000323632">
    <property type="component" value="Unassembled WGS sequence"/>
</dbReference>
<proteinExistence type="predicted"/>
<dbReference type="AlphaFoldDB" id="A0A5M6CQ83"/>
<name>A0A5M6CQ83_9BACT</name>
<organism evidence="1 2">
    <name type="scientific">Taibaiella lutea</name>
    <dbReference type="NCBI Taxonomy" id="2608001"/>
    <lineage>
        <taxon>Bacteria</taxon>
        <taxon>Pseudomonadati</taxon>
        <taxon>Bacteroidota</taxon>
        <taxon>Chitinophagia</taxon>
        <taxon>Chitinophagales</taxon>
        <taxon>Chitinophagaceae</taxon>
        <taxon>Taibaiella</taxon>
    </lineage>
</organism>
<evidence type="ECO:0008006" key="3">
    <source>
        <dbReference type="Google" id="ProtNLM"/>
    </source>
</evidence>
<dbReference type="RefSeq" id="WP_150031117.1">
    <property type="nucleotide sequence ID" value="NZ_VWSH01000001.1"/>
</dbReference>
<comment type="caution">
    <text evidence="1">The sequence shown here is derived from an EMBL/GenBank/DDBJ whole genome shotgun (WGS) entry which is preliminary data.</text>
</comment>
<reference evidence="1 2" key="1">
    <citation type="submission" date="2019-09" db="EMBL/GenBank/DDBJ databases">
        <title>Genome sequence and assembly of Taibaiella sp.</title>
        <authorList>
            <person name="Chhetri G."/>
        </authorList>
    </citation>
    <scope>NUCLEOTIDE SEQUENCE [LARGE SCALE GENOMIC DNA]</scope>
    <source>
        <strain evidence="1 2">KVB11</strain>
    </source>
</reference>
<dbReference type="InterPro" id="IPR006530">
    <property type="entry name" value="YD"/>
</dbReference>